<evidence type="ECO:0000313" key="1">
    <source>
        <dbReference type="EMBL" id="GAI14254.1"/>
    </source>
</evidence>
<dbReference type="EMBL" id="BARV01007904">
    <property type="protein sequence ID" value="GAI14254.1"/>
    <property type="molecule type" value="Genomic_DNA"/>
</dbReference>
<sequence length="155" mass="18548">MPEQQQLGRFTSGRNRVMVPLLKKRSIIKGTEIYQPMFRYRTSDSKTRKFYDAQYVRENSMVWDEGIGKIFIQDNDKLREYPVSPSKEYVPNASYELEELLSKILIQTLEWQSYIDSLAPSLRNLPPQEKRSLFHQRMWVKKFNRELIRVLLDKA</sequence>
<protein>
    <submittedName>
        <fullName evidence="1">Uncharacterized protein</fullName>
    </submittedName>
</protein>
<reference evidence="1" key="1">
    <citation type="journal article" date="2014" name="Front. Microbiol.">
        <title>High frequency of phylogenetically diverse reductive dehalogenase-homologous genes in deep subseafloor sedimentary metagenomes.</title>
        <authorList>
            <person name="Kawai M."/>
            <person name="Futagami T."/>
            <person name="Toyoda A."/>
            <person name="Takaki Y."/>
            <person name="Nishi S."/>
            <person name="Hori S."/>
            <person name="Arai W."/>
            <person name="Tsubouchi T."/>
            <person name="Morono Y."/>
            <person name="Uchiyama I."/>
            <person name="Ito T."/>
            <person name="Fujiyama A."/>
            <person name="Inagaki F."/>
            <person name="Takami H."/>
        </authorList>
    </citation>
    <scope>NUCLEOTIDE SEQUENCE</scope>
    <source>
        <strain evidence="1">Expedition CK06-06</strain>
    </source>
</reference>
<organism evidence="1">
    <name type="scientific">marine sediment metagenome</name>
    <dbReference type="NCBI Taxonomy" id="412755"/>
    <lineage>
        <taxon>unclassified sequences</taxon>
        <taxon>metagenomes</taxon>
        <taxon>ecological metagenomes</taxon>
    </lineage>
</organism>
<proteinExistence type="predicted"/>
<comment type="caution">
    <text evidence="1">The sequence shown here is derived from an EMBL/GenBank/DDBJ whole genome shotgun (WGS) entry which is preliminary data.</text>
</comment>
<dbReference type="AlphaFoldDB" id="X1N6J0"/>
<name>X1N6J0_9ZZZZ</name>
<gene>
    <name evidence="1" type="ORF">S06H3_16016</name>
</gene>
<accession>X1N6J0</accession>